<dbReference type="EMBL" id="LSRL02000068">
    <property type="protein sequence ID" value="TDG45899.1"/>
    <property type="molecule type" value="Genomic_DNA"/>
</dbReference>
<gene>
    <name evidence="1" type="ORF">AWZ03_007619</name>
</gene>
<protein>
    <submittedName>
        <fullName evidence="1">Uncharacterized protein</fullName>
    </submittedName>
</protein>
<comment type="caution">
    <text evidence="1">The sequence shown here is derived from an EMBL/GenBank/DDBJ whole genome shotgun (WGS) entry which is preliminary data.</text>
</comment>
<organism evidence="1 2">
    <name type="scientific">Drosophila navojoa</name>
    <name type="common">Fruit fly</name>
    <dbReference type="NCBI Taxonomy" id="7232"/>
    <lineage>
        <taxon>Eukaryota</taxon>
        <taxon>Metazoa</taxon>
        <taxon>Ecdysozoa</taxon>
        <taxon>Arthropoda</taxon>
        <taxon>Hexapoda</taxon>
        <taxon>Insecta</taxon>
        <taxon>Pterygota</taxon>
        <taxon>Neoptera</taxon>
        <taxon>Endopterygota</taxon>
        <taxon>Diptera</taxon>
        <taxon>Brachycera</taxon>
        <taxon>Muscomorpha</taxon>
        <taxon>Ephydroidea</taxon>
        <taxon>Drosophilidae</taxon>
        <taxon>Drosophila</taxon>
    </lineage>
</organism>
<proteinExistence type="predicted"/>
<dbReference type="AlphaFoldDB" id="A0A484BB37"/>
<evidence type="ECO:0000313" key="2">
    <source>
        <dbReference type="Proteomes" id="UP000295192"/>
    </source>
</evidence>
<accession>A0A484BB37</accession>
<name>A0A484BB37_DRONA</name>
<keyword evidence="2" id="KW-1185">Reference proteome</keyword>
<evidence type="ECO:0000313" key="1">
    <source>
        <dbReference type="EMBL" id="TDG45899.1"/>
    </source>
</evidence>
<reference evidence="1 2" key="1">
    <citation type="journal article" date="2019" name="J. Hered.">
        <title>An Improved Genome Assembly for Drosophila navojoa, the Basal Species in the mojavensis Cluster.</title>
        <authorList>
            <person name="Vanderlinde T."/>
            <person name="Dupim E.G."/>
            <person name="Nazario-Yepiz N.O."/>
            <person name="Carvalho A.B."/>
        </authorList>
    </citation>
    <scope>NUCLEOTIDE SEQUENCE [LARGE SCALE GENOMIC DNA]</scope>
    <source>
        <strain evidence="1">Navoj_Jal97</strain>
        <tissue evidence="1">Whole organism</tissue>
    </source>
</reference>
<dbReference type="Proteomes" id="UP000295192">
    <property type="component" value="Unassembled WGS sequence"/>
</dbReference>
<sequence>MKVREIDYLTAAIELSCLQLSRDAAAAAAAANGATVLERRRNLLGYFTMAVGGFSRMSNVNLLRVRVKHAPRSARQDFDFPKRCQRQRHPFAMKYNLNQHSLITKQQQLQLQQQQQADGGGVGVGVGGVWMTFYL</sequence>